<comment type="caution">
    <text evidence="5">The sequence shown here is derived from an EMBL/GenBank/DDBJ whole genome shotgun (WGS) entry which is preliminary data.</text>
</comment>
<dbReference type="GO" id="GO:0032259">
    <property type="term" value="P:methylation"/>
    <property type="evidence" value="ECO:0007669"/>
    <property type="project" value="UniProtKB-KW"/>
</dbReference>
<accession>A0A1F8EFD7</accession>
<dbReference type="EMBL" id="MGIZ01000033">
    <property type="protein sequence ID" value="OGM98715.1"/>
    <property type="molecule type" value="Genomic_DNA"/>
</dbReference>
<keyword evidence="1" id="KW-0489">Methyltransferase</keyword>
<evidence type="ECO:0000313" key="6">
    <source>
        <dbReference type="Proteomes" id="UP000177594"/>
    </source>
</evidence>
<dbReference type="Gene3D" id="3.40.50.150">
    <property type="entry name" value="Vaccinia Virus protein VP39"/>
    <property type="match status" value="1"/>
</dbReference>
<evidence type="ECO:0000256" key="1">
    <source>
        <dbReference type="ARBA" id="ARBA00022603"/>
    </source>
</evidence>
<organism evidence="5 6">
    <name type="scientific">Candidatus Yanofskybacteria bacterium RIFCSPHIGHO2_01_FULL_39_8b</name>
    <dbReference type="NCBI Taxonomy" id="1802659"/>
    <lineage>
        <taxon>Bacteria</taxon>
        <taxon>Candidatus Yanofskyibacteriota</taxon>
    </lineage>
</organism>
<dbReference type="GO" id="GO:0008168">
    <property type="term" value="F:methyltransferase activity"/>
    <property type="evidence" value="ECO:0007669"/>
    <property type="project" value="UniProtKB-KW"/>
</dbReference>
<evidence type="ECO:0000313" key="5">
    <source>
        <dbReference type="EMBL" id="OGM98715.1"/>
    </source>
</evidence>
<evidence type="ECO:0008006" key="7">
    <source>
        <dbReference type="Google" id="ProtNLM"/>
    </source>
</evidence>
<proteinExistence type="predicted"/>
<dbReference type="Proteomes" id="UP000177594">
    <property type="component" value="Unassembled WGS sequence"/>
</dbReference>
<dbReference type="Pfam" id="PF00398">
    <property type="entry name" value="RrnaAD"/>
    <property type="match status" value="1"/>
</dbReference>
<keyword evidence="3" id="KW-0949">S-adenosyl-L-methionine</keyword>
<dbReference type="GO" id="GO:0003723">
    <property type="term" value="F:RNA binding"/>
    <property type="evidence" value="ECO:0007669"/>
    <property type="project" value="UniProtKB-KW"/>
</dbReference>
<dbReference type="InterPro" id="IPR001737">
    <property type="entry name" value="KsgA/Erm"/>
</dbReference>
<keyword evidence="4" id="KW-0694">RNA-binding</keyword>
<protein>
    <recommendedName>
        <fullName evidence="7">Methyltransferase domain-containing protein</fullName>
    </recommendedName>
</protein>
<evidence type="ECO:0000256" key="2">
    <source>
        <dbReference type="ARBA" id="ARBA00022679"/>
    </source>
</evidence>
<evidence type="ECO:0000256" key="3">
    <source>
        <dbReference type="ARBA" id="ARBA00022691"/>
    </source>
</evidence>
<dbReference type="AlphaFoldDB" id="A0A1F8EFD7"/>
<dbReference type="InterPro" id="IPR029063">
    <property type="entry name" value="SAM-dependent_MTases_sf"/>
</dbReference>
<gene>
    <name evidence="5" type="ORF">A2817_02335</name>
</gene>
<dbReference type="SUPFAM" id="SSF53335">
    <property type="entry name" value="S-adenosyl-L-methionine-dependent methyltransferases"/>
    <property type="match status" value="1"/>
</dbReference>
<evidence type="ECO:0000256" key="4">
    <source>
        <dbReference type="ARBA" id="ARBA00022884"/>
    </source>
</evidence>
<keyword evidence="2" id="KW-0808">Transferase</keyword>
<sequence>MRLIDFIKIAVKDYKKVGAVTITSRHTVKRVLKGLKPEYKYIVEYGAGNGVITQEILKTISSDGKMIAIELNSRLFKELSKINDKRLKLIHGNVIEKSRDFSRFSLPRVDAVISTLPLSLLNKAERKELINNTYNGLADGGRVIVCQYSLIILPAFRKIFKKVKYSLEIRNLPPYFIIIGEK</sequence>
<reference evidence="5 6" key="1">
    <citation type="journal article" date="2016" name="Nat. Commun.">
        <title>Thousands of microbial genomes shed light on interconnected biogeochemical processes in an aquifer system.</title>
        <authorList>
            <person name="Anantharaman K."/>
            <person name="Brown C.T."/>
            <person name="Hug L.A."/>
            <person name="Sharon I."/>
            <person name="Castelle C.J."/>
            <person name="Probst A.J."/>
            <person name="Thomas B.C."/>
            <person name="Singh A."/>
            <person name="Wilkins M.J."/>
            <person name="Karaoz U."/>
            <person name="Brodie E.L."/>
            <person name="Williams K.H."/>
            <person name="Hubbard S.S."/>
            <person name="Banfield J.F."/>
        </authorList>
    </citation>
    <scope>NUCLEOTIDE SEQUENCE [LARGE SCALE GENOMIC DNA]</scope>
</reference>
<name>A0A1F8EFD7_9BACT</name>